<name>A0A7V7TVI2_9HYPH</name>
<reference evidence="1 2" key="1">
    <citation type="submission" date="2019-09" db="EMBL/GenBank/DDBJ databases">
        <title>YIM 132180 draft genome.</title>
        <authorList>
            <person name="Zhang K."/>
        </authorList>
    </citation>
    <scope>NUCLEOTIDE SEQUENCE [LARGE SCALE GENOMIC DNA]</scope>
    <source>
        <strain evidence="1 2">YIM 132180</strain>
    </source>
</reference>
<dbReference type="InterPro" id="IPR007362">
    <property type="entry name" value="DUF429"/>
</dbReference>
<comment type="caution">
    <text evidence="1">The sequence shown here is derived from an EMBL/GenBank/DDBJ whole genome shotgun (WGS) entry which is preliminary data.</text>
</comment>
<dbReference type="RefSeq" id="WP_150972116.1">
    <property type="nucleotide sequence ID" value="NZ_VZDO01000016.1"/>
</dbReference>
<dbReference type="Proteomes" id="UP000432089">
    <property type="component" value="Unassembled WGS sequence"/>
</dbReference>
<accession>A0A7V7TVI2</accession>
<proteinExistence type="predicted"/>
<keyword evidence="2" id="KW-1185">Reference proteome</keyword>
<protein>
    <submittedName>
        <fullName evidence="1">DUF429 domain-containing protein</fullName>
    </submittedName>
</protein>
<gene>
    <name evidence="1" type="ORF">F6X38_18100</name>
</gene>
<dbReference type="Pfam" id="PF04250">
    <property type="entry name" value="DUF429"/>
    <property type="match status" value="1"/>
</dbReference>
<evidence type="ECO:0000313" key="2">
    <source>
        <dbReference type="Proteomes" id="UP000432089"/>
    </source>
</evidence>
<dbReference type="AlphaFoldDB" id="A0A7V7TVI2"/>
<sequence length="251" mass="26666">MSEALPALAGVDGCRAGWVAAVRLPGRAPSFHVAARFADLVDRLPDGAVVAVDMPIGLPERIEGTGRVPEQAARRMLGKRRASIFPIPARAAVKRGAGPFADADERRAAFREASRLARDGSDPPKGFSIQAFGIFPKIVEIDRLLRRQAGLASRVFESHPELAFALLNGGAEMGSAKKTAAGAAERRAVLRRRGLAASFLDRPLGPGVGRDDWLDASALLLVAERFARGTARSFPDPPGRDAHGLPVCIRA</sequence>
<evidence type="ECO:0000313" key="1">
    <source>
        <dbReference type="EMBL" id="KAB0677584.1"/>
    </source>
</evidence>
<organism evidence="1 2">
    <name type="scientific">Plantimonas leprariae</name>
    <dbReference type="NCBI Taxonomy" id="2615207"/>
    <lineage>
        <taxon>Bacteria</taxon>
        <taxon>Pseudomonadati</taxon>
        <taxon>Pseudomonadota</taxon>
        <taxon>Alphaproteobacteria</taxon>
        <taxon>Hyphomicrobiales</taxon>
        <taxon>Aurantimonadaceae</taxon>
        <taxon>Plantimonas</taxon>
    </lineage>
</organism>
<dbReference type="EMBL" id="VZDO01000016">
    <property type="protein sequence ID" value="KAB0677584.1"/>
    <property type="molecule type" value="Genomic_DNA"/>
</dbReference>